<evidence type="ECO:0000256" key="2">
    <source>
        <dbReference type="SAM" id="Phobius"/>
    </source>
</evidence>
<gene>
    <name evidence="5" type="primary">NDAI0E01050</name>
    <name evidence="5" type="ordered locus">NDAI_0E01050</name>
</gene>
<dbReference type="PANTHER" id="PTHR10404:SF72">
    <property type="entry name" value="ZINC METALLOPROTEASE TRE2-RELATED"/>
    <property type="match status" value="1"/>
</dbReference>
<accession>G0WB01</accession>
<dbReference type="Gene3D" id="1.20.930.40">
    <property type="entry name" value="Transferrin receptor-like, dimerisation domain"/>
    <property type="match status" value="1"/>
</dbReference>
<keyword evidence="2" id="KW-0472">Membrane</keyword>
<dbReference type="GeneID" id="11498639"/>
<dbReference type="SUPFAM" id="SSF47672">
    <property type="entry name" value="Transferrin receptor-like dimerisation domain"/>
    <property type="match status" value="1"/>
</dbReference>
<dbReference type="KEGG" id="ndi:NDAI_0E01050"/>
<evidence type="ECO:0000313" key="5">
    <source>
        <dbReference type="EMBL" id="CCD24921.1"/>
    </source>
</evidence>
<dbReference type="OMA" id="HVQHYGD"/>
<keyword evidence="2" id="KW-1133">Transmembrane helix</keyword>
<reference evidence="5 6" key="1">
    <citation type="journal article" date="2011" name="Proc. Natl. Acad. Sci. U.S.A.">
        <title>Evolutionary erosion of yeast sex chromosomes by mating-type switching accidents.</title>
        <authorList>
            <person name="Gordon J.L."/>
            <person name="Armisen D."/>
            <person name="Proux-Wera E."/>
            <person name="Oheigeartaigh S.S."/>
            <person name="Byrne K.P."/>
            <person name="Wolfe K.H."/>
        </authorList>
    </citation>
    <scope>NUCLEOTIDE SEQUENCE [LARGE SCALE GENOMIC DNA]</scope>
    <source>
        <strain evidence="6">ATCC 10597 / BCRC 20456 / CBS 421 / NBRC 0211 / NRRL Y-12639</strain>
    </source>
</reference>
<dbReference type="Gene3D" id="3.50.30.30">
    <property type="match status" value="1"/>
</dbReference>
<dbReference type="InterPro" id="IPR036757">
    <property type="entry name" value="TFR-like_dimer_dom_sf"/>
</dbReference>
<dbReference type="HOGENOM" id="CLU_005688_1_1_1"/>
<dbReference type="eggNOG" id="KOG2195">
    <property type="taxonomic scope" value="Eukaryota"/>
</dbReference>
<dbReference type="InterPro" id="IPR046450">
    <property type="entry name" value="PA_dom_sf"/>
</dbReference>
<organism evidence="5 6">
    <name type="scientific">Naumovozyma dairenensis (strain ATCC 10597 / BCRC 20456 / CBS 421 / NBRC 0211 / NRRL Y-12639)</name>
    <name type="common">Saccharomyces dairenensis</name>
    <dbReference type="NCBI Taxonomy" id="1071378"/>
    <lineage>
        <taxon>Eukaryota</taxon>
        <taxon>Fungi</taxon>
        <taxon>Dikarya</taxon>
        <taxon>Ascomycota</taxon>
        <taxon>Saccharomycotina</taxon>
        <taxon>Saccharomycetes</taxon>
        <taxon>Saccharomycetales</taxon>
        <taxon>Saccharomycetaceae</taxon>
        <taxon>Naumovozyma</taxon>
    </lineage>
</organism>
<feature type="transmembrane region" description="Helical" evidence="2">
    <location>
        <begin position="70"/>
        <end position="90"/>
    </location>
</feature>
<dbReference type="GO" id="GO:0004180">
    <property type="term" value="F:carboxypeptidase activity"/>
    <property type="evidence" value="ECO:0007669"/>
    <property type="project" value="TreeGrafter"/>
</dbReference>
<feature type="domain" description="Transferrin receptor-like dimerisation" evidence="3">
    <location>
        <begin position="600"/>
        <end position="732"/>
    </location>
</feature>
<dbReference type="InterPro" id="IPR039373">
    <property type="entry name" value="Peptidase_M28B"/>
</dbReference>
<proteinExistence type="inferred from homology"/>
<feature type="domain" description="Peptidase M28" evidence="4">
    <location>
        <begin position="359"/>
        <end position="547"/>
    </location>
</feature>
<dbReference type="OrthoDB" id="5841748at2759"/>
<dbReference type="Proteomes" id="UP000000689">
    <property type="component" value="Chromosome 5"/>
</dbReference>
<dbReference type="SUPFAM" id="SSF53187">
    <property type="entry name" value="Zn-dependent exopeptidases"/>
    <property type="match status" value="1"/>
</dbReference>
<dbReference type="EMBL" id="HE580271">
    <property type="protein sequence ID" value="CCD24921.1"/>
    <property type="molecule type" value="Genomic_DNA"/>
</dbReference>
<evidence type="ECO:0000256" key="1">
    <source>
        <dbReference type="ARBA" id="ARBA00005634"/>
    </source>
</evidence>
<dbReference type="STRING" id="1071378.G0WB01"/>
<dbReference type="Pfam" id="PF04389">
    <property type="entry name" value="Peptidase_M28"/>
    <property type="match status" value="1"/>
</dbReference>
<dbReference type="InterPro" id="IPR007484">
    <property type="entry name" value="Peptidase_M28"/>
</dbReference>
<keyword evidence="2" id="KW-0812">Transmembrane</keyword>
<name>G0WB01_NAUDC</name>
<dbReference type="InterPro" id="IPR007365">
    <property type="entry name" value="TFR-like_dimer_dom"/>
</dbReference>
<dbReference type="AlphaFoldDB" id="G0WB01"/>
<keyword evidence="6" id="KW-1185">Reference proteome</keyword>
<dbReference type="PANTHER" id="PTHR10404">
    <property type="entry name" value="N-ACETYLATED-ALPHA-LINKED ACIDIC DIPEPTIDASE"/>
    <property type="match status" value="1"/>
</dbReference>
<protein>
    <submittedName>
        <fullName evidence="5">Uncharacterized protein</fullName>
    </submittedName>
</protein>
<evidence type="ECO:0000259" key="3">
    <source>
        <dbReference type="Pfam" id="PF04253"/>
    </source>
</evidence>
<comment type="similarity">
    <text evidence="1">Belongs to the peptidase M28 family. M28B subfamily.</text>
</comment>
<dbReference type="SUPFAM" id="SSF52025">
    <property type="entry name" value="PA domain"/>
    <property type="match status" value="1"/>
</dbReference>
<evidence type="ECO:0000259" key="4">
    <source>
        <dbReference type="Pfam" id="PF04389"/>
    </source>
</evidence>
<dbReference type="Gene3D" id="3.40.630.10">
    <property type="entry name" value="Zn peptidases"/>
    <property type="match status" value="1"/>
</dbReference>
<dbReference type="Pfam" id="PF04253">
    <property type="entry name" value="TFR_dimer"/>
    <property type="match status" value="1"/>
</dbReference>
<evidence type="ECO:0000313" key="6">
    <source>
        <dbReference type="Proteomes" id="UP000000689"/>
    </source>
</evidence>
<dbReference type="RefSeq" id="XP_003670164.1">
    <property type="nucleotide sequence ID" value="XM_003670116.1"/>
</dbReference>
<sequence>MNYNRISMVDNDAMDPMFIEEPDSMITRPTMKEQLHNKVILPMKYNVVDPFNDIISLMDRKSNNVFNFQLWRRFIYFLLVVFVLIFISQYDRIRHYKPIDHDLIREEVRDWIDLNKFEKNWEYLSNLPHCSGTKGDETVSQYVMDSFLKSGMKNVKLEEYKGYLNYPSNETHSLIVFKNNGTDEILKFELGENNFNPLSWNGKVENSFLIYGGDGTKESLQRILENNNNDILDHRDNFVLLLHYDGLVSEQLILAQMLGARGVLFISDKFDQREDVILMKSVAIPQFYTGDLLSPGWEGNSVRTISLNESDAIPHIPTLPLSYNQGQQLLSLVKSEGKNGIRVSFEVKTIVERRHPVYNVIGKIEGREQPEKAIILSSSRNSIHHGAVYPNFGTTMLLQFVELFQIIKKKYNWKPLRSIYFVSFGGNEYNHIGSTEFYEKYSLPLQQELYSIVDITELGINVMHYANSSLKIETHPLLKNLFEDTTMDPNMNVSVSHVQHYGDWIPFLANGIPVSVISDPDLNLHKYPIHTKESTFANIEETLKDNNSTEAIQIFEITIYILDKILRLVDVPNIPYGLTDYVEVVDELLHSLEKDHSKKLNFDKMIRALLRWKKIGTERQKWLNKWQSHISSSKSKKKNHKHNDIESVSARRERCDWNNRLTDIAKKTCSEYGLTGRPFYKALLFGPTFLRQRSDQDSWSFPAVKDSIMNLAWTSAQKELDDVARLLQLSAKPFLRNNAN</sequence>